<evidence type="ECO:0008006" key="3">
    <source>
        <dbReference type="Google" id="ProtNLM"/>
    </source>
</evidence>
<protein>
    <recommendedName>
        <fullName evidence="3">Dihydrodipicolinate synthase family protein</fullName>
    </recommendedName>
</protein>
<accession>A0A381SYT9</accession>
<dbReference type="CDD" id="cd00408">
    <property type="entry name" value="DHDPS-like"/>
    <property type="match status" value="1"/>
</dbReference>
<dbReference type="InterPro" id="IPR002220">
    <property type="entry name" value="DapA-like"/>
</dbReference>
<dbReference type="Gene3D" id="3.20.20.70">
    <property type="entry name" value="Aldolase class I"/>
    <property type="match status" value="1"/>
</dbReference>
<keyword evidence="1" id="KW-0456">Lyase</keyword>
<feature type="non-terminal residue" evidence="2">
    <location>
        <position position="1"/>
    </location>
</feature>
<dbReference type="SUPFAM" id="SSF51569">
    <property type="entry name" value="Aldolase"/>
    <property type="match status" value="1"/>
</dbReference>
<reference evidence="2" key="1">
    <citation type="submission" date="2018-05" db="EMBL/GenBank/DDBJ databases">
        <authorList>
            <person name="Lanie J.A."/>
            <person name="Ng W.-L."/>
            <person name="Kazmierczak K.M."/>
            <person name="Andrzejewski T.M."/>
            <person name="Davidsen T.M."/>
            <person name="Wayne K.J."/>
            <person name="Tettelin H."/>
            <person name="Glass J.I."/>
            <person name="Rusch D."/>
            <person name="Podicherti R."/>
            <person name="Tsui H.-C.T."/>
            <person name="Winkler M.E."/>
        </authorList>
    </citation>
    <scope>NUCLEOTIDE SEQUENCE</scope>
</reference>
<dbReference type="PANTHER" id="PTHR12128">
    <property type="entry name" value="DIHYDRODIPICOLINATE SYNTHASE"/>
    <property type="match status" value="1"/>
</dbReference>
<gene>
    <name evidence="2" type="ORF">METZ01_LOCUS62044</name>
</gene>
<dbReference type="SMART" id="SM01130">
    <property type="entry name" value="DHDPS"/>
    <property type="match status" value="1"/>
</dbReference>
<dbReference type="PANTHER" id="PTHR12128:SF66">
    <property type="entry name" value="4-HYDROXY-2-OXOGLUTARATE ALDOLASE, MITOCHONDRIAL"/>
    <property type="match status" value="1"/>
</dbReference>
<dbReference type="EMBL" id="UINC01003780">
    <property type="protein sequence ID" value="SVA09190.1"/>
    <property type="molecule type" value="Genomic_DNA"/>
</dbReference>
<name>A0A381SYT9_9ZZZZ</name>
<evidence type="ECO:0000313" key="2">
    <source>
        <dbReference type="EMBL" id="SVA09190.1"/>
    </source>
</evidence>
<evidence type="ECO:0000256" key="1">
    <source>
        <dbReference type="ARBA" id="ARBA00023239"/>
    </source>
</evidence>
<feature type="non-terminal residue" evidence="2">
    <location>
        <position position="281"/>
    </location>
</feature>
<sequence>MIYCFFNKNNSIDIKAINDQIQLIKNIGSQGIATLGLATEVNKLSFQEKKTIIELMADNCHNNISTAVTIHGNSLREFIKLIDVAKKNQADWIILQPLIKKNTTDKNCYNFYKKLIPFVGDTIVGIQNAKEYLGVGLSIEDVVKLYKAFPNFRVIKSEASSISIQREIEQYPKDLRVFNGRGGQEIVDNLIVGCKGIVPSLDSADKFLKIYKHFNNKDINKAKREYMKILPSIVFVMQSIKTLVCYGKRICAYRMGMKKVYDRSPGIIPTTYGIRKSKELS</sequence>
<dbReference type="InterPro" id="IPR013785">
    <property type="entry name" value="Aldolase_TIM"/>
</dbReference>
<organism evidence="2">
    <name type="scientific">marine metagenome</name>
    <dbReference type="NCBI Taxonomy" id="408172"/>
    <lineage>
        <taxon>unclassified sequences</taxon>
        <taxon>metagenomes</taxon>
        <taxon>ecological metagenomes</taxon>
    </lineage>
</organism>
<dbReference type="GO" id="GO:0008840">
    <property type="term" value="F:4-hydroxy-tetrahydrodipicolinate synthase activity"/>
    <property type="evidence" value="ECO:0007669"/>
    <property type="project" value="TreeGrafter"/>
</dbReference>
<proteinExistence type="predicted"/>
<dbReference type="Pfam" id="PF00701">
    <property type="entry name" value="DHDPS"/>
    <property type="match status" value="1"/>
</dbReference>
<dbReference type="AlphaFoldDB" id="A0A381SYT9"/>